<keyword evidence="7 8" id="KW-0927">Auxin signaling pathway</keyword>
<comment type="similarity">
    <text evidence="2 8">Belongs to the auxin efflux carrier (TC 2.A.69.1) family.</text>
</comment>
<dbReference type="GO" id="GO:0009734">
    <property type="term" value="P:auxin-activated signaling pathway"/>
    <property type="evidence" value="ECO:0007669"/>
    <property type="project" value="UniProtKB-UniRule"/>
</dbReference>
<evidence type="ECO:0000256" key="2">
    <source>
        <dbReference type="ARBA" id="ARBA00009177"/>
    </source>
</evidence>
<evidence type="ECO:0000256" key="6">
    <source>
        <dbReference type="ARBA" id="ARBA00023136"/>
    </source>
</evidence>
<evidence type="ECO:0000256" key="7">
    <source>
        <dbReference type="ARBA" id="ARBA00023294"/>
    </source>
</evidence>
<evidence type="ECO:0000256" key="8">
    <source>
        <dbReference type="RuleBase" id="RU362108"/>
    </source>
</evidence>
<dbReference type="FunCoup" id="A0A804K7I8">
    <property type="interactions" value="13"/>
</dbReference>
<feature type="transmembrane region" description="Helical" evidence="8">
    <location>
        <begin position="341"/>
        <end position="360"/>
    </location>
</feature>
<sequence length="365" mass="39902">MISWSSLYHVVEAMMPLYAAMALGYASVRKKAFTPEQCAGINHFVALLAVPLLIFRMISSNNPYTMNIRFLAADTLQKVIILAALAAWARFSNNGSIAWVITLFSLATLPNTVLMGVPVLRGMYGPMSENLMVQIVVLQFVVWYVLVVFLFEYMAAQNAFMEQQQMPPPQANGSHSVDIPAVNADGSDPDVSIAQEETIRPSGMLILVMAVKKILKIPSTYASLLGLFWSLIAFRFGIKMPAIIDNSLSIISVSAIGLGMFSVGAFMAQRKKFITCGYYLAVLAMVMRFLIGPIVMLVSSFAVGLQGVFLNVGVVQAALPLAVLSFVYAEEYNVHPDIMSTGVIVGIFISVPLTILYYVLLGLER</sequence>
<dbReference type="GO" id="GO:0005783">
    <property type="term" value="C:endoplasmic reticulum"/>
    <property type="evidence" value="ECO:0000318"/>
    <property type="project" value="GO_Central"/>
</dbReference>
<protein>
    <recommendedName>
        <fullName evidence="8">Auxin efflux carrier component</fullName>
    </recommendedName>
</protein>
<evidence type="ECO:0000313" key="9">
    <source>
        <dbReference type="EMBL" id="CAG1831683.1"/>
    </source>
</evidence>
<dbReference type="GO" id="GO:0010329">
    <property type="term" value="F:auxin efflux transmembrane transporter activity"/>
    <property type="evidence" value="ECO:0000318"/>
    <property type="project" value="GO_Central"/>
</dbReference>
<evidence type="ECO:0000256" key="1">
    <source>
        <dbReference type="ARBA" id="ARBA00004141"/>
    </source>
</evidence>
<organism evidence="10 11">
    <name type="scientific">Musa acuminata subsp. malaccensis</name>
    <name type="common">Wild banana</name>
    <name type="synonym">Musa malaccensis</name>
    <dbReference type="NCBI Taxonomy" id="214687"/>
    <lineage>
        <taxon>Eukaryota</taxon>
        <taxon>Viridiplantae</taxon>
        <taxon>Streptophyta</taxon>
        <taxon>Embryophyta</taxon>
        <taxon>Tracheophyta</taxon>
        <taxon>Spermatophyta</taxon>
        <taxon>Magnoliopsida</taxon>
        <taxon>Liliopsida</taxon>
        <taxon>Zingiberales</taxon>
        <taxon>Musaceae</taxon>
        <taxon>Musa</taxon>
    </lineage>
</organism>
<comment type="subcellular location">
    <subcellularLocation>
        <location evidence="1 8">Membrane</location>
        <topology evidence="1 8">Multi-pass membrane protein</topology>
    </subcellularLocation>
</comment>
<keyword evidence="3 8" id="KW-0813">Transport</keyword>
<reference evidence="10" key="2">
    <citation type="submission" date="2021-05" db="UniProtKB">
        <authorList>
            <consortium name="EnsemblPlants"/>
        </authorList>
    </citation>
    <scope>IDENTIFICATION</scope>
    <source>
        <strain evidence="10">subsp. malaccensis</strain>
    </source>
</reference>
<dbReference type="Pfam" id="PF03547">
    <property type="entry name" value="Mem_trans"/>
    <property type="match status" value="1"/>
</dbReference>
<name>A0A804K7I8_MUSAM</name>
<reference evidence="9" key="1">
    <citation type="submission" date="2021-03" db="EMBL/GenBank/DDBJ databases">
        <authorList>
            <consortium name="Genoscope - CEA"/>
            <person name="William W."/>
        </authorList>
    </citation>
    <scope>NUCLEOTIDE SEQUENCE</scope>
    <source>
        <strain evidence="9">Doubled-haploid Pahang</strain>
    </source>
</reference>
<dbReference type="PANTHER" id="PTHR31752">
    <property type="entry name" value="AUXIN EFFLUX CARRIER COMPONENT 1B-RELATED"/>
    <property type="match status" value="1"/>
</dbReference>
<dbReference type="EnsemblPlants" id="Ma08_t17030.1">
    <property type="protein sequence ID" value="Ma08_p17030.1"/>
    <property type="gene ID" value="Ma08_g17030"/>
</dbReference>
<evidence type="ECO:0000256" key="5">
    <source>
        <dbReference type="ARBA" id="ARBA00022989"/>
    </source>
</evidence>
<evidence type="ECO:0000313" key="11">
    <source>
        <dbReference type="Proteomes" id="UP000012960"/>
    </source>
</evidence>
<feature type="transmembrane region" description="Helical" evidence="8">
    <location>
        <begin position="280"/>
        <end position="302"/>
    </location>
</feature>
<dbReference type="GO" id="GO:0005886">
    <property type="term" value="C:plasma membrane"/>
    <property type="evidence" value="ECO:0000318"/>
    <property type="project" value="GO_Central"/>
</dbReference>
<dbReference type="PANTHER" id="PTHR31752:SF45">
    <property type="entry name" value="AUXIN EFFLUX CARRIER COMPONENT 9-RELATED"/>
    <property type="match status" value="1"/>
</dbReference>
<dbReference type="InterPro" id="IPR004776">
    <property type="entry name" value="Mem_transp_PIN-like"/>
</dbReference>
<keyword evidence="6 8" id="KW-0472">Membrane</keyword>
<dbReference type="EMBL" id="HG996472">
    <property type="protein sequence ID" value="CAG1831683.1"/>
    <property type="molecule type" value="Genomic_DNA"/>
</dbReference>
<keyword evidence="5 8" id="KW-1133">Transmembrane helix</keyword>
<feature type="transmembrane region" description="Helical" evidence="8">
    <location>
        <begin position="308"/>
        <end position="329"/>
    </location>
</feature>
<dbReference type="OMA" id="ECHREAS"/>
<feature type="transmembrane region" description="Helical" evidence="8">
    <location>
        <begin position="6"/>
        <end position="28"/>
    </location>
</feature>
<dbReference type="InterPro" id="IPR051107">
    <property type="entry name" value="Auxin_Efflux_Carrier"/>
</dbReference>
<dbReference type="Gramene" id="Ma08_t17030.1">
    <property type="protein sequence ID" value="Ma08_p17030.1"/>
    <property type="gene ID" value="Ma08_g17030"/>
</dbReference>
<keyword evidence="11" id="KW-1185">Reference proteome</keyword>
<dbReference type="Proteomes" id="UP000012960">
    <property type="component" value="Unplaced"/>
</dbReference>
<feature type="transmembrane region" description="Helical" evidence="8">
    <location>
        <begin position="131"/>
        <end position="151"/>
    </location>
</feature>
<dbReference type="AlphaFoldDB" id="A0A804K7I8"/>
<feature type="transmembrane region" description="Helical" evidence="8">
    <location>
        <begin position="96"/>
        <end position="119"/>
    </location>
</feature>
<evidence type="ECO:0000256" key="4">
    <source>
        <dbReference type="ARBA" id="ARBA00022692"/>
    </source>
</evidence>
<dbReference type="InterPro" id="IPR014024">
    <property type="entry name" value="Auxin_eff_plant"/>
</dbReference>
<dbReference type="GO" id="GO:0010315">
    <property type="term" value="P:auxin export across the plasma membrane"/>
    <property type="evidence" value="ECO:0000318"/>
    <property type="project" value="GO_Central"/>
</dbReference>
<accession>A0A804K7I8</accession>
<feature type="transmembrane region" description="Helical" evidence="8">
    <location>
        <begin position="250"/>
        <end position="268"/>
    </location>
</feature>
<keyword evidence="4 8" id="KW-0812">Transmembrane</keyword>
<evidence type="ECO:0000313" key="10">
    <source>
        <dbReference type="EnsemblPlants" id="Ma08_p17030.1"/>
    </source>
</evidence>
<gene>
    <name evidence="9" type="ORF">GSMUA_349370.1</name>
</gene>
<dbReference type="NCBIfam" id="TIGR00946">
    <property type="entry name" value="2a69"/>
    <property type="match status" value="1"/>
</dbReference>
<feature type="transmembrane region" description="Helical" evidence="8">
    <location>
        <begin position="219"/>
        <end position="238"/>
    </location>
</feature>
<dbReference type="GO" id="GO:0009926">
    <property type="term" value="P:auxin polar transport"/>
    <property type="evidence" value="ECO:0000318"/>
    <property type="project" value="GO_Central"/>
</dbReference>
<dbReference type="OrthoDB" id="2133778at2759"/>
<evidence type="ECO:0000256" key="3">
    <source>
        <dbReference type="ARBA" id="ARBA00022448"/>
    </source>
</evidence>
<comment type="function">
    <text evidence="8">May act as a component of the auxin efflux carrier.</text>
</comment>
<feature type="transmembrane region" description="Helical" evidence="8">
    <location>
        <begin position="70"/>
        <end position="89"/>
    </location>
</feature>
<proteinExistence type="inferred from homology"/>
<feature type="transmembrane region" description="Helical" evidence="8">
    <location>
        <begin position="40"/>
        <end position="58"/>
    </location>
</feature>